<dbReference type="STRING" id="1095630.A0A2J6SL10"/>
<feature type="domain" description="DUF7732" evidence="2">
    <location>
        <begin position="304"/>
        <end position="356"/>
    </location>
</feature>
<dbReference type="InParanoid" id="A0A2J6SL10"/>
<dbReference type="PANTHER" id="PTHR42091">
    <property type="entry name" value="CONSERVED GLYCINE-RICH PROTEIN (AFU_ORTHOLOGUE AFUA_7G02440)"/>
    <property type="match status" value="1"/>
</dbReference>
<dbReference type="PANTHER" id="PTHR42091:SF1">
    <property type="entry name" value="CONSERVED GLYCINE-RICH PROTEIN (AFU_ORTHOLOGUE AFUA_7G02440)"/>
    <property type="match status" value="1"/>
</dbReference>
<reference evidence="3 4" key="1">
    <citation type="submission" date="2016-04" db="EMBL/GenBank/DDBJ databases">
        <title>A degradative enzymes factory behind the ericoid mycorrhizal symbiosis.</title>
        <authorList>
            <consortium name="DOE Joint Genome Institute"/>
            <person name="Martino E."/>
            <person name="Morin E."/>
            <person name="Grelet G."/>
            <person name="Kuo A."/>
            <person name="Kohler A."/>
            <person name="Daghino S."/>
            <person name="Barry K."/>
            <person name="Choi C."/>
            <person name="Cichocki N."/>
            <person name="Clum A."/>
            <person name="Copeland A."/>
            <person name="Hainaut M."/>
            <person name="Haridas S."/>
            <person name="Labutti K."/>
            <person name="Lindquist E."/>
            <person name="Lipzen A."/>
            <person name="Khouja H.-R."/>
            <person name="Murat C."/>
            <person name="Ohm R."/>
            <person name="Olson A."/>
            <person name="Spatafora J."/>
            <person name="Veneault-Fourrey C."/>
            <person name="Henrissat B."/>
            <person name="Grigoriev I."/>
            <person name="Martin F."/>
            <person name="Perotto S."/>
        </authorList>
    </citation>
    <scope>NUCLEOTIDE SEQUENCE [LARGE SCALE GENOMIC DNA]</scope>
    <source>
        <strain evidence="3 4">E</strain>
    </source>
</reference>
<dbReference type="RefSeq" id="XP_024728357.1">
    <property type="nucleotide sequence ID" value="XM_024881734.1"/>
</dbReference>
<evidence type="ECO:0000313" key="4">
    <source>
        <dbReference type="Proteomes" id="UP000235371"/>
    </source>
</evidence>
<dbReference type="InterPro" id="IPR021109">
    <property type="entry name" value="Peptidase_aspartic_dom_sf"/>
</dbReference>
<feature type="transmembrane region" description="Helical" evidence="1">
    <location>
        <begin position="168"/>
        <end position="184"/>
    </location>
</feature>
<dbReference type="Pfam" id="PF13975">
    <property type="entry name" value="gag-asp_proteas"/>
    <property type="match status" value="1"/>
</dbReference>
<dbReference type="Proteomes" id="UP000235371">
    <property type="component" value="Unassembled WGS sequence"/>
</dbReference>
<protein>
    <recommendedName>
        <fullName evidence="2">DUF7732 domain-containing protein</fullName>
    </recommendedName>
</protein>
<organism evidence="3 4">
    <name type="scientific">Hyaloscypha bicolor E</name>
    <dbReference type="NCBI Taxonomy" id="1095630"/>
    <lineage>
        <taxon>Eukaryota</taxon>
        <taxon>Fungi</taxon>
        <taxon>Dikarya</taxon>
        <taxon>Ascomycota</taxon>
        <taxon>Pezizomycotina</taxon>
        <taxon>Leotiomycetes</taxon>
        <taxon>Helotiales</taxon>
        <taxon>Hyaloscyphaceae</taxon>
        <taxon>Hyaloscypha</taxon>
        <taxon>Hyaloscypha bicolor</taxon>
    </lineage>
</organism>
<dbReference type="CDD" id="cd00303">
    <property type="entry name" value="retropepsin_like"/>
    <property type="match status" value="2"/>
</dbReference>
<name>A0A2J6SL10_9HELO</name>
<sequence>MSQESDGEWIVHLPDLCSYQEYIDTHVEPAQQFPDVHFVFDCMTLTRGRIFIPRPDQYPFRHTDIIEYERAKSKAIDEFGGSWHDQNMLESPDNASDFNSASSQAMKKFADFPSFRANISMLGRIAHSSGHISYRSTPDGLIRHEVHHRNCLNAQGEEKIDRPKARRLRWLGIAFIYTAIVFDLNQDVPRFLEPYILFLDWPLVLFYVILASCLTVCLLVRLGIFLGECTKYIWLAVWAGSIKYFNYLATRAVLIYGLGKQKVNHSKVRACQVIILLGKIAIPPTFYAAQLALRTYTKILQNGTSGARSPPGLVAIPLALSALALFPGIWLYGAYAYPYSHPYTFHKRIAHSNTNAAMAIPRDPHFDIQTNQDTGVTQTKKVTCLCAMYAEYGCDDYGAGDSWKVVWFNTTAQVTISIGDMLFFVSTIWFLYKSPNAGSSWKQRRQKRARNRRGEDLKSSRWASTMLIQPVETSQKTKRGLRGFANGHSTAGIADTGATHNVVSLTFAQSLGLDIRPSTHKFQLGSSKQIVSLGTVQFQWAFGDDSRNITTITCHVLGTCIYDLILGRRFLAETQTLSKYQHRLSQCVFSAPRSFKFGLLGETFRRMEGTLGSHEHVLALPDTGAERNVIDFHYAQKLNFVINRSAEARNYLQFADGSYKQMVGQIHTHWTFASGKRISITFEVLKNCASNVVIGEQVLYENKVFTEHLNDFRVLETEKKGSDLAPFDFLNRVEGALEKGKRILGKKKKIGTMPQFAMEENVRKQVEEQRREAWNDSADFRKNVDEVDRRLEKKRREMFEKRLLL</sequence>
<keyword evidence="1" id="KW-0472">Membrane</keyword>
<dbReference type="InterPro" id="IPR056634">
    <property type="entry name" value="DUF7732"/>
</dbReference>
<evidence type="ECO:0000259" key="2">
    <source>
        <dbReference type="Pfam" id="PF24866"/>
    </source>
</evidence>
<dbReference type="EMBL" id="KZ613912">
    <property type="protein sequence ID" value="PMD51453.1"/>
    <property type="molecule type" value="Genomic_DNA"/>
</dbReference>
<keyword evidence="1" id="KW-0812">Transmembrane</keyword>
<dbReference type="GeneID" id="36589811"/>
<accession>A0A2J6SL10</accession>
<gene>
    <name evidence="3" type="ORF">K444DRAFT_620565</name>
</gene>
<keyword evidence="4" id="KW-1185">Reference proteome</keyword>
<keyword evidence="1" id="KW-1133">Transmembrane helix</keyword>
<feature type="transmembrane region" description="Helical" evidence="1">
    <location>
        <begin position="204"/>
        <end position="225"/>
    </location>
</feature>
<feature type="transmembrane region" description="Helical" evidence="1">
    <location>
        <begin position="313"/>
        <end position="335"/>
    </location>
</feature>
<feature type="transmembrane region" description="Helical" evidence="1">
    <location>
        <begin position="274"/>
        <end position="293"/>
    </location>
</feature>
<dbReference type="OrthoDB" id="3563339at2759"/>
<evidence type="ECO:0000313" key="3">
    <source>
        <dbReference type="EMBL" id="PMD51453.1"/>
    </source>
</evidence>
<proteinExistence type="predicted"/>
<dbReference type="Pfam" id="PF24866">
    <property type="entry name" value="DUF7732"/>
    <property type="match status" value="1"/>
</dbReference>
<dbReference type="Gene3D" id="2.40.70.10">
    <property type="entry name" value="Acid Proteases"/>
    <property type="match status" value="2"/>
</dbReference>
<evidence type="ECO:0000256" key="1">
    <source>
        <dbReference type="SAM" id="Phobius"/>
    </source>
</evidence>
<dbReference type="AlphaFoldDB" id="A0A2J6SL10"/>
<dbReference type="SUPFAM" id="SSF50630">
    <property type="entry name" value="Acid proteases"/>
    <property type="match status" value="1"/>
</dbReference>
<feature type="transmembrane region" description="Helical" evidence="1">
    <location>
        <begin position="232"/>
        <end position="254"/>
    </location>
</feature>